<protein>
    <recommendedName>
        <fullName evidence="1">YdhG-like domain-containing protein</fullName>
    </recommendedName>
</protein>
<dbReference type="Pfam" id="PF08818">
    <property type="entry name" value="DUF1801"/>
    <property type="match status" value="1"/>
</dbReference>
<evidence type="ECO:0000259" key="1">
    <source>
        <dbReference type="Pfam" id="PF08818"/>
    </source>
</evidence>
<name>A0A940PVL3_9MICO</name>
<feature type="domain" description="YdhG-like" evidence="1">
    <location>
        <begin position="19"/>
        <end position="122"/>
    </location>
</feature>
<keyword evidence="3" id="KW-1185">Reference proteome</keyword>
<evidence type="ECO:0000313" key="3">
    <source>
        <dbReference type="Proteomes" id="UP000675163"/>
    </source>
</evidence>
<reference evidence="2" key="1">
    <citation type="submission" date="2021-02" db="EMBL/GenBank/DDBJ databases">
        <title>Sequencing the genomes of 1000 actinobacteria strains.</title>
        <authorList>
            <person name="Klenk H.-P."/>
        </authorList>
    </citation>
    <scope>NUCLEOTIDE SEQUENCE</scope>
    <source>
        <strain evidence="2">DSM 22850</strain>
    </source>
</reference>
<proteinExistence type="predicted"/>
<organism evidence="2 3">
    <name type="scientific">Leucobacter exalbidus</name>
    <dbReference type="NCBI Taxonomy" id="662960"/>
    <lineage>
        <taxon>Bacteria</taxon>
        <taxon>Bacillati</taxon>
        <taxon>Actinomycetota</taxon>
        <taxon>Actinomycetes</taxon>
        <taxon>Micrococcales</taxon>
        <taxon>Microbacteriaceae</taxon>
        <taxon>Leucobacter</taxon>
    </lineage>
</organism>
<sequence length="141" mass="15190">MSASTEVREFVSRVTPAKRQRDAETLLDLYARVTGLSPHLWATIIGYGSYHYRYDSGREGDAPAAGFSPRKAATSIYLADGVGAHAELLARLGPHTHGVGCLYLKDLAVVDLTVLEEIVRASYFAVTAGTYTQRARDGAGS</sequence>
<dbReference type="InterPro" id="IPR014922">
    <property type="entry name" value="YdhG-like"/>
</dbReference>
<dbReference type="Proteomes" id="UP000675163">
    <property type="component" value="Unassembled WGS sequence"/>
</dbReference>
<accession>A0A940PVL3</accession>
<dbReference type="RefSeq" id="WP_209705069.1">
    <property type="nucleotide sequence ID" value="NZ_JAFIDA010000001.1"/>
</dbReference>
<dbReference type="AlphaFoldDB" id="A0A940PVL3"/>
<comment type="caution">
    <text evidence="2">The sequence shown here is derived from an EMBL/GenBank/DDBJ whole genome shotgun (WGS) entry which is preliminary data.</text>
</comment>
<evidence type="ECO:0000313" key="2">
    <source>
        <dbReference type="EMBL" id="MBP1326109.1"/>
    </source>
</evidence>
<gene>
    <name evidence="2" type="ORF">JOF28_001341</name>
</gene>
<dbReference type="EMBL" id="JAFIDA010000001">
    <property type="protein sequence ID" value="MBP1326109.1"/>
    <property type="molecule type" value="Genomic_DNA"/>
</dbReference>